<name>A0A292ZB53_SPHSA</name>
<dbReference type="EMBL" id="BEWI01000030">
    <property type="protein sequence ID" value="GAY20074.1"/>
    <property type="molecule type" value="Genomic_DNA"/>
</dbReference>
<dbReference type="AlphaFoldDB" id="A0A292ZB53"/>
<reference evidence="1 2" key="1">
    <citation type="journal article" date="2013" name="Biodegradation">
        <title>Occurrence of 4-tert-butylphenol (4-t-BP) biodegradation in an aquatic sample caused by the presence of Spirodela polyrrhiza and isolation of a 4-t-BP-utilizing bacterium.</title>
        <authorList>
            <person name="Ogata Y."/>
            <person name="Toyama T."/>
            <person name="Yu N."/>
            <person name="Wang X."/>
            <person name="Sei K."/>
            <person name="Ike M."/>
        </authorList>
    </citation>
    <scope>NUCLEOTIDE SEQUENCE [LARGE SCALE GENOMIC DNA]</scope>
    <source>
        <strain evidence="1 2">OMI</strain>
    </source>
</reference>
<dbReference type="Proteomes" id="UP000221538">
    <property type="component" value="Unassembled WGS sequence"/>
</dbReference>
<sequence>MDNIRHVDGGSAEYWRERREAFALIREAEEAGERAKNAPTYLHGGFDEDGDVIPLENLSPWDDFEDAVQRLEANETAVSILVAQRRTEIYIRRLWAVIAALEALEAPFFPEDSPLWGPDTD</sequence>
<gene>
    <name evidence="1" type="ORF">SFOMI_0596</name>
</gene>
<reference evidence="1 2" key="2">
    <citation type="journal article" date="2013" name="Environ. Sci. Technol.">
        <title>The 4-tert-butylphenol-utilizing bacterium Sphingobium fuliginis OMI can degrade bisphenols via phenolic ring hydroxylation and meta-cleavage pathway.</title>
        <authorList>
            <person name="Ogata Y."/>
            <person name="Goda S."/>
            <person name="Toyama T."/>
            <person name="Sei K."/>
            <person name="Ike M."/>
        </authorList>
    </citation>
    <scope>NUCLEOTIDE SEQUENCE [LARGE SCALE GENOMIC DNA]</scope>
    <source>
        <strain evidence="1 2">OMI</strain>
    </source>
</reference>
<accession>A0A292ZB53</accession>
<comment type="caution">
    <text evidence="1">The sequence shown here is derived from an EMBL/GenBank/DDBJ whole genome shotgun (WGS) entry which is preliminary data.</text>
</comment>
<proteinExistence type="predicted"/>
<protein>
    <submittedName>
        <fullName evidence="1">Uncharacterized protein</fullName>
    </submittedName>
</protein>
<evidence type="ECO:0000313" key="2">
    <source>
        <dbReference type="Proteomes" id="UP000221538"/>
    </source>
</evidence>
<dbReference type="RefSeq" id="WP_012049862.1">
    <property type="nucleotide sequence ID" value="NZ_BEWI01000030.1"/>
</dbReference>
<evidence type="ECO:0000313" key="1">
    <source>
        <dbReference type="EMBL" id="GAY20074.1"/>
    </source>
</evidence>
<organism evidence="1 2">
    <name type="scientific">Sphingobium fuliginis (strain ATCC 27551)</name>
    <dbReference type="NCBI Taxonomy" id="336203"/>
    <lineage>
        <taxon>Bacteria</taxon>
        <taxon>Pseudomonadati</taxon>
        <taxon>Pseudomonadota</taxon>
        <taxon>Alphaproteobacteria</taxon>
        <taxon>Sphingomonadales</taxon>
        <taxon>Sphingomonadaceae</taxon>
        <taxon>Sphingobium</taxon>
    </lineage>
</organism>